<dbReference type="UniPathway" id="UPA00094"/>
<gene>
    <name evidence="7" type="ORF">EIN_371670</name>
</gene>
<accession>A0A0A1UC04</accession>
<evidence type="ECO:0000256" key="3">
    <source>
        <dbReference type="PIRNR" id="PIRNR036417"/>
    </source>
</evidence>
<comment type="similarity">
    <text evidence="1 3">Belongs to the thiolase-like superfamily. Chalcone/stilbene synthases family.</text>
</comment>
<keyword evidence="2 3" id="KW-0808">Transferase</keyword>
<dbReference type="OrthoDB" id="329835at2759"/>
<dbReference type="OMA" id="WYELNFI"/>
<comment type="pathway">
    <text evidence="3">Lipid metabolism; fatty acid biosynthesis.</text>
</comment>
<dbReference type="RefSeq" id="XP_004259526.1">
    <property type="nucleotide sequence ID" value="XM_004259478.1"/>
</dbReference>
<feature type="transmembrane region" description="Helical" evidence="4">
    <location>
        <begin position="48"/>
        <end position="73"/>
    </location>
</feature>
<keyword evidence="4" id="KW-0812">Transmembrane</keyword>
<dbReference type="Proteomes" id="UP000014680">
    <property type="component" value="Unassembled WGS sequence"/>
</dbReference>
<evidence type="ECO:0000313" key="8">
    <source>
        <dbReference type="Proteomes" id="UP000014680"/>
    </source>
</evidence>
<dbReference type="GO" id="GO:0006633">
    <property type="term" value="P:fatty acid biosynthetic process"/>
    <property type="evidence" value="ECO:0007669"/>
    <property type="project" value="UniProtKB-UniPathway"/>
</dbReference>
<dbReference type="InterPro" id="IPR012392">
    <property type="entry name" value="3-ktacl-CoA_syn"/>
</dbReference>
<dbReference type="InterPro" id="IPR016039">
    <property type="entry name" value="Thiolase-like"/>
</dbReference>
<dbReference type="Gene3D" id="3.40.47.10">
    <property type="match status" value="2"/>
</dbReference>
<reference evidence="7 8" key="1">
    <citation type="submission" date="2012-10" db="EMBL/GenBank/DDBJ databases">
        <authorList>
            <person name="Zafar N."/>
            <person name="Inman J."/>
            <person name="Hall N."/>
            <person name="Lorenzi H."/>
            <person name="Caler E."/>
        </authorList>
    </citation>
    <scope>NUCLEOTIDE SEQUENCE [LARGE SCALE GENOMIC DNA]</scope>
    <source>
        <strain evidence="7 8">IP1</strain>
    </source>
</reference>
<dbReference type="GeneID" id="14891764"/>
<proteinExistence type="inferred from homology"/>
<dbReference type="CDD" id="cd00831">
    <property type="entry name" value="CHS_like"/>
    <property type="match status" value="1"/>
</dbReference>
<dbReference type="VEuPathDB" id="AmoebaDB:EIN_371670"/>
<dbReference type="KEGG" id="eiv:EIN_371670"/>
<feature type="domain" description="FAE" evidence="5">
    <location>
        <begin position="99"/>
        <end position="387"/>
    </location>
</feature>
<dbReference type="Pfam" id="PF08541">
    <property type="entry name" value="ACP_syn_III_C"/>
    <property type="match status" value="1"/>
</dbReference>
<evidence type="ECO:0000259" key="5">
    <source>
        <dbReference type="Pfam" id="PF08392"/>
    </source>
</evidence>
<dbReference type="GO" id="GO:0016020">
    <property type="term" value="C:membrane"/>
    <property type="evidence" value="ECO:0007669"/>
    <property type="project" value="InterPro"/>
</dbReference>
<dbReference type="InterPro" id="IPR013747">
    <property type="entry name" value="ACP_syn_III_C"/>
</dbReference>
<dbReference type="EMBL" id="KB206332">
    <property type="protein sequence ID" value="ELP92755.1"/>
    <property type="molecule type" value="Genomic_DNA"/>
</dbReference>
<evidence type="ECO:0000256" key="1">
    <source>
        <dbReference type="ARBA" id="ARBA00005531"/>
    </source>
</evidence>
<dbReference type="AlphaFoldDB" id="A0A0A1UC04"/>
<keyword evidence="8" id="KW-1185">Reference proteome</keyword>
<feature type="domain" description="Beta-ketoacyl-[acyl-carrier-protein] synthase III C-terminal" evidence="6">
    <location>
        <begin position="404"/>
        <end position="484"/>
    </location>
</feature>
<evidence type="ECO:0000313" key="7">
    <source>
        <dbReference type="EMBL" id="ELP92755.1"/>
    </source>
</evidence>
<dbReference type="Pfam" id="PF08392">
    <property type="entry name" value="FAE1_CUT1_RppA"/>
    <property type="match status" value="1"/>
</dbReference>
<evidence type="ECO:0000256" key="4">
    <source>
        <dbReference type="SAM" id="Phobius"/>
    </source>
</evidence>
<evidence type="ECO:0000259" key="6">
    <source>
        <dbReference type="Pfam" id="PF08541"/>
    </source>
</evidence>
<sequence>MSDDKPESLKPYWYPMHDGEQNEILKSLKENVKRESLLVKLINNTVRLVALFLALFGVKFIYRMTLLLTAFVIPEDQNKFYGSLFFVFCALLVAIYWWAKQPQHVYLVSFATSIPDDKYKVTNDQFMEIVEGTGKFEEEQVAFQKKLIYRTGIGEESYLPEALHRIPITTTMADARGEVEVVMKSACDQLFKQAHIDPTKDIDFVVTNCSLFNPTPSMGAMLINMYKLKTTVKNYTLSGMGCSAGLVSIDLAKDILQTYPNSTVLVFSTENLTTNYYAGKEKGMLISNTLFRMGGAAILLSNKLKHKFSAKLELIDTQRIHHGKFDDSYKSVFQYEDAEGVVGVKIGRELLKCVTRALTQNLGLLMPRVISYKEMIRFAIFFIKQKLGKIPEKETFLPDFRETFQAFCIHAGGRAIIDGLQQNLKLTNEDCMPSRAALYRFGNTSSSSVWYEMKFIERINTLQKGDKIWQIAFGSGLKCNSCVWLRIN</sequence>
<name>A0A0A1UC04_ENTIV</name>
<organism evidence="7 8">
    <name type="scientific">Entamoeba invadens IP1</name>
    <dbReference type="NCBI Taxonomy" id="370355"/>
    <lineage>
        <taxon>Eukaryota</taxon>
        <taxon>Amoebozoa</taxon>
        <taxon>Evosea</taxon>
        <taxon>Archamoebae</taxon>
        <taxon>Mastigamoebida</taxon>
        <taxon>Entamoebidae</taxon>
        <taxon>Entamoeba</taxon>
    </lineage>
</organism>
<dbReference type="PIRSF" id="PIRSF036417">
    <property type="entry name" value="3-ktacl-CoA_syn"/>
    <property type="match status" value="1"/>
</dbReference>
<keyword evidence="4" id="KW-0472">Membrane</keyword>
<protein>
    <recommendedName>
        <fullName evidence="3">3-ketoacyl-CoA synthase</fullName>
        <ecNumber evidence="3">2.3.1.-</ecNumber>
    </recommendedName>
</protein>
<keyword evidence="4" id="KW-1133">Transmembrane helix</keyword>
<dbReference type="GO" id="GO:0016747">
    <property type="term" value="F:acyltransferase activity, transferring groups other than amino-acyl groups"/>
    <property type="evidence" value="ECO:0007669"/>
    <property type="project" value="InterPro"/>
</dbReference>
<dbReference type="EC" id="2.3.1.-" evidence="3"/>
<dbReference type="InterPro" id="IPR013601">
    <property type="entry name" value="FAE1_typ3_polyketide_synth"/>
</dbReference>
<keyword evidence="3" id="KW-0012">Acyltransferase</keyword>
<dbReference type="PANTHER" id="PTHR31561">
    <property type="entry name" value="3-KETOACYL-COA SYNTHASE"/>
    <property type="match status" value="1"/>
</dbReference>
<feature type="transmembrane region" description="Helical" evidence="4">
    <location>
        <begin position="80"/>
        <end position="99"/>
    </location>
</feature>
<dbReference type="SUPFAM" id="SSF53901">
    <property type="entry name" value="Thiolase-like"/>
    <property type="match status" value="2"/>
</dbReference>
<evidence type="ECO:0000256" key="2">
    <source>
        <dbReference type="ARBA" id="ARBA00022679"/>
    </source>
</evidence>